<dbReference type="Proteomes" id="UP000410984">
    <property type="component" value="Unassembled WGS sequence"/>
</dbReference>
<gene>
    <name evidence="2" type="ORF">MET9862_05393</name>
</gene>
<organism evidence="2 3">
    <name type="scientific">Methylobacterium symbioticum</name>
    <dbReference type="NCBI Taxonomy" id="2584084"/>
    <lineage>
        <taxon>Bacteria</taxon>
        <taxon>Pseudomonadati</taxon>
        <taxon>Pseudomonadota</taxon>
        <taxon>Alphaproteobacteria</taxon>
        <taxon>Hyphomicrobiales</taxon>
        <taxon>Methylobacteriaceae</taxon>
        <taxon>Methylobacterium</taxon>
    </lineage>
</organism>
<feature type="compositionally biased region" description="Basic residues" evidence="1">
    <location>
        <begin position="22"/>
        <end position="38"/>
    </location>
</feature>
<dbReference type="EMBL" id="CABFPH010000155">
    <property type="protein sequence ID" value="VUD74760.1"/>
    <property type="molecule type" value="Genomic_DNA"/>
</dbReference>
<feature type="compositionally biased region" description="Basic and acidic residues" evidence="1">
    <location>
        <begin position="11"/>
        <end position="21"/>
    </location>
</feature>
<accession>A0A509EKQ5</accession>
<evidence type="ECO:0000313" key="2">
    <source>
        <dbReference type="EMBL" id="VUD74760.1"/>
    </source>
</evidence>
<feature type="compositionally biased region" description="Basic residues" evidence="1">
    <location>
        <begin position="1"/>
        <end position="10"/>
    </location>
</feature>
<evidence type="ECO:0000313" key="3">
    <source>
        <dbReference type="Proteomes" id="UP000410984"/>
    </source>
</evidence>
<reference evidence="2 3" key="1">
    <citation type="submission" date="2019-06" db="EMBL/GenBank/DDBJ databases">
        <authorList>
            <person name="Rodrigo-Torres L."/>
            <person name="Arahal R. D."/>
            <person name="Lucena T."/>
        </authorList>
    </citation>
    <scope>NUCLEOTIDE SEQUENCE [LARGE SCALE GENOMIC DNA]</scope>
    <source>
        <strain evidence="2 3">SB0023/3</strain>
    </source>
</reference>
<feature type="compositionally biased region" description="Basic and acidic residues" evidence="1">
    <location>
        <begin position="140"/>
        <end position="149"/>
    </location>
</feature>
<feature type="compositionally biased region" description="Basic and acidic residues" evidence="1">
    <location>
        <begin position="225"/>
        <end position="234"/>
    </location>
</feature>
<keyword evidence="3" id="KW-1185">Reference proteome</keyword>
<protein>
    <submittedName>
        <fullName evidence="2">Uncharacterized protein</fullName>
    </submittedName>
</protein>
<proteinExistence type="predicted"/>
<feature type="compositionally biased region" description="Basic residues" evidence="1">
    <location>
        <begin position="68"/>
        <end position="91"/>
    </location>
</feature>
<dbReference type="AlphaFoldDB" id="A0A509EKQ5"/>
<feature type="compositionally biased region" description="Basic and acidic residues" evidence="1">
    <location>
        <begin position="188"/>
        <end position="207"/>
    </location>
</feature>
<feature type="region of interest" description="Disordered" evidence="1">
    <location>
        <begin position="1"/>
        <end position="234"/>
    </location>
</feature>
<name>A0A509EKQ5_9HYPH</name>
<evidence type="ECO:0000256" key="1">
    <source>
        <dbReference type="SAM" id="MobiDB-lite"/>
    </source>
</evidence>
<sequence length="234" mass="25802">MCSARSRIRSKPREARHEDGARHHRGRRRAAPHRRAVRHGGLDQAADPGQPARLPRDRHGPGQDQGGGRRHPGRQRRPGPGRQGRARHRQGRHDLRERPGAQGHQHRGVQPPDGLDHGVGLARPGLHLLPQHREHGRRQPVPEEGRPADAADGPAHQRGLEGEACRRGGGDLLHLPPRQPGAGPCLVRRAEPDPRLHRPQQRADRSGCHAGHPALRLHGHRARPARLEAGGRGR</sequence>
<feature type="compositionally biased region" description="Basic residues" evidence="1">
    <location>
        <begin position="215"/>
        <end position="224"/>
    </location>
</feature>
<feature type="compositionally biased region" description="Basic and acidic residues" evidence="1">
    <location>
        <begin position="158"/>
        <end position="169"/>
    </location>
</feature>